<dbReference type="PANTHER" id="PTHR10015">
    <property type="entry name" value="HEAT SHOCK TRANSCRIPTION FACTOR"/>
    <property type="match status" value="1"/>
</dbReference>
<evidence type="ECO:0000259" key="5">
    <source>
        <dbReference type="SMART" id="SM00415"/>
    </source>
</evidence>
<organism evidence="6 7">
    <name type="scientific">Phytophthora fragariae</name>
    <dbReference type="NCBI Taxonomy" id="53985"/>
    <lineage>
        <taxon>Eukaryota</taxon>
        <taxon>Sar</taxon>
        <taxon>Stramenopiles</taxon>
        <taxon>Oomycota</taxon>
        <taxon>Peronosporomycetes</taxon>
        <taxon>Peronosporales</taxon>
        <taxon>Peronosporaceae</taxon>
        <taxon>Phytophthora</taxon>
    </lineage>
</organism>
<dbReference type="InterPro" id="IPR000232">
    <property type="entry name" value="HSF_DNA-bd"/>
</dbReference>
<evidence type="ECO:0000313" key="6">
    <source>
        <dbReference type="EMBL" id="KAE9201988.1"/>
    </source>
</evidence>
<evidence type="ECO:0000256" key="3">
    <source>
        <dbReference type="ARBA" id="ARBA00023242"/>
    </source>
</evidence>
<dbReference type="EMBL" id="QXGD01001635">
    <property type="protein sequence ID" value="KAE9201988.1"/>
    <property type="molecule type" value="Genomic_DNA"/>
</dbReference>
<keyword evidence="2" id="KW-0238">DNA-binding</keyword>
<reference evidence="6 7" key="1">
    <citation type="submission" date="2018-08" db="EMBL/GenBank/DDBJ databases">
        <title>Genomic investigation of the strawberry pathogen Phytophthora fragariae indicates pathogenicity is determined by transcriptional variation in three key races.</title>
        <authorList>
            <person name="Adams T.M."/>
            <person name="Armitage A.D."/>
            <person name="Sobczyk M.K."/>
            <person name="Bates H.J."/>
            <person name="Dunwell J.M."/>
            <person name="Nellist C.F."/>
            <person name="Harrison R.J."/>
        </authorList>
    </citation>
    <scope>NUCLEOTIDE SEQUENCE [LARGE SCALE GENOMIC DNA]</scope>
    <source>
        <strain evidence="6 7">BC-1</strain>
    </source>
</reference>
<comment type="similarity">
    <text evidence="4">Belongs to the HSF family.</text>
</comment>
<dbReference type="GO" id="GO:0003700">
    <property type="term" value="F:DNA-binding transcription factor activity"/>
    <property type="evidence" value="ECO:0007669"/>
    <property type="project" value="InterPro"/>
</dbReference>
<feature type="domain" description="HSF-type DNA-binding" evidence="5">
    <location>
        <begin position="5"/>
        <end position="92"/>
    </location>
</feature>
<protein>
    <recommendedName>
        <fullName evidence="5">HSF-type DNA-binding domain-containing protein</fullName>
    </recommendedName>
</protein>
<dbReference type="InterPro" id="IPR036388">
    <property type="entry name" value="WH-like_DNA-bd_sf"/>
</dbReference>
<comment type="subcellular location">
    <subcellularLocation>
        <location evidence="1">Nucleus</location>
    </subcellularLocation>
</comment>
<evidence type="ECO:0000256" key="1">
    <source>
        <dbReference type="ARBA" id="ARBA00004123"/>
    </source>
</evidence>
<name>A0A6A3XH53_9STRA</name>
<dbReference type="Pfam" id="PF00447">
    <property type="entry name" value="HSF_DNA-bind"/>
    <property type="match status" value="1"/>
</dbReference>
<dbReference type="PANTHER" id="PTHR10015:SF206">
    <property type="entry name" value="HSF-TYPE DNA-BINDING DOMAIN-CONTAINING PROTEIN"/>
    <property type="match status" value="1"/>
</dbReference>
<evidence type="ECO:0000256" key="2">
    <source>
        <dbReference type="ARBA" id="ARBA00023125"/>
    </source>
</evidence>
<dbReference type="Proteomes" id="UP000440367">
    <property type="component" value="Unassembled WGS sequence"/>
</dbReference>
<comment type="caution">
    <text evidence="6">The sequence shown here is derived from an EMBL/GenBank/DDBJ whole genome shotgun (WGS) entry which is preliminary data.</text>
</comment>
<evidence type="ECO:0000313" key="7">
    <source>
        <dbReference type="Proteomes" id="UP000440367"/>
    </source>
</evidence>
<feature type="non-terminal residue" evidence="6">
    <location>
        <position position="92"/>
    </location>
</feature>
<dbReference type="GO" id="GO:0043565">
    <property type="term" value="F:sequence-specific DNA binding"/>
    <property type="evidence" value="ECO:0007669"/>
    <property type="project" value="InterPro"/>
</dbReference>
<dbReference type="GO" id="GO:0005634">
    <property type="term" value="C:nucleus"/>
    <property type="evidence" value="ECO:0007669"/>
    <property type="project" value="UniProtKB-SubCell"/>
</dbReference>
<proteinExistence type="inferred from homology"/>
<dbReference type="AlphaFoldDB" id="A0A6A3XH53"/>
<keyword evidence="3" id="KW-0539">Nucleus</keyword>
<dbReference type="Gene3D" id="1.10.10.10">
    <property type="entry name" value="Winged helix-like DNA-binding domain superfamily/Winged helix DNA-binding domain"/>
    <property type="match status" value="1"/>
</dbReference>
<evidence type="ECO:0000256" key="4">
    <source>
        <dbReference type="RuleBase" id="RU004020"/>
    </source>
</evidence>
<gene>
    <name evidence="6" type="ORF">PF002_g21374</name>
</gene>
<sequence>MAVGIPTGFVRKLYRILDHESAAIISWDADGASFSVHDSAALDAQILPRYFRGRLCAFRQQLLDHGFARCDCEEDDVREEYRHPDFLKGQPG</sequence>
<dbReference type="InterPro" id="IPR036390">
    <property type="entry name" value="WH_DNA-bd_sf"/>
</dbReference>
<dbReference type="SMART" id="SM00415">
    <property type="entry name" value="HSF"/>
    <property type="match status" value="1"/>
</dbReference>
<accession>A0A6A3XH53</accession>
<dbReference type="SUPFAM" id="SSF46785">
    <property type="entry name" value="Winged helix' DNA-binding domain"/>
    <property type="match status" value="1"/>
</dbReference>